<keyword evidence="1" id="KW-0378">Hydrolase</keyword>
<dbReference type="GO" id="GO:0006508">
    <property type="term" value="P:proteolysis"/>
    <property type="evidence" value="ECO:0007669"/>
    <property type="project" value="InterPro"/>
</dbReference>
<dbReference type="EC" id="3.4.13.19" evidence="1"/>
<keyword evidence="1" id="KW-0224">Dipeptidase</keyword>
<proteinExistence type="predicted"/>
<dbReference type="PROSITE" id="PS51365">
    <property type="entry name" value="RENAL_DIPEPTIDASE_2"/>
    <property type="match status" value="1"/>
</dbReference>
<dbReference type="AlphaFoldDB" id="A0A2N5N6Y9"/>
<dbReference type="PANTHER" id="PTHR10443:SF12">
    <property type="entry name" value="DIPEPTIDASE"/>
    <property type="match status" value="1"/>
</dbReference>
<dbReference type="CDD" id="cd01301">
    <property type="entry name" value="rDP_like"/>
    <property type="match status" value="1"/>
</dbReference>
<comment type="caution">
    <text evidence="1">The sequence shown here is derived from an EMBL/GenBank/DDBJ whole genome shotgun (WGS) entry which is preliminary data.</text>
</comment>
<dbReference type="Proteomes" id="UP000234789">
    <property type="component" value="Unassembled WGS sequence"/>
</dbReference>
<dbReference type="InterPro" id="IPR032466">
    <property type="entry name" value="Metal_Hydrolase"/>
</dbReference>
<organism evidence="1 2">
    <name type="scientific">Paenibacillus pasadenensis</name>
    <dbReference type="NCBI Taxonomy" id="217090"/>
    <lineage>
        <taxon>Bacteria</taxon>
        <taxon>Bacillati</taxon>
        <taxon>Bacillota</taxon>
        <taxon>Bacilli</taxon>
        <taxon>Bacillales</taxon>
        <taxon>Paenibacillaceae</taxon>
        <taxon>Paenibacillus</taxon>
    </lineage>
</organism>
<reference evidence="1 2" key="1">
    <citation type="submission" date="2017-05" db="EMBL/GenBank/DDBJ databases">
        <title>Functional genome analysis of Paenibacillus pasadenensis strain R16: insights on endophytic life style and antifungal activity.</title>
        <authorList>
            <person name="Passera A."/>
            <person name="Marcolungo L."/>
            <person name="Casati P."/>
            <person name="Brasca M."/>
            <person name="Quaglino F."/>
            <person name="Delledonne M."/>
        </authorList>
    </citation>
    <scope>NUCLEOTIDE SEQUENCE [LARGE SCALE GENOMIC DNA]</scope>
    <source>
        <strain evidence="1 2">R16</strain>
    </source>
</reference>
<dbReference type="EMBL" id="NFEZ01000004">
    <property type="protein sequence ID" value="PLT46121.1"/>
    <property type="molecule type" value="Genomic_DNA"/>
</dbReference>
<accession>A0A2N5N6Y9</accession>
<keyword evidence="2" id="KW-1185">Reference proteome</keyword>
<evidence type="ECO:0000313" key="2">
    <source>
        <dbReference type="Proteomes" id="UP000234789"/>
    </source>
</evidence>
<dbReference type="GO" id="GO:0070573">
    <property type="term" value="F:metallodipeptidase activity"/>
    <property type="evidence" value="ECO:0007669"/>
    <property type="project" value="InterPro"/>
</dbReference>
<sequence>MNDRYPGEEPRIADFHCDVLSKLLADPRLDPIDSANNPGPVTLDATLDRQRAGGYMLQAYAIYLTESKHKTMDAVLRSADLFEQKIASHPGYAKVRGRRDLERALQEGKIAALLTLEGADALQGDWALLRTAFALGVRVLGLTWNYANWAADGVLEPRQGGLTAKGRELVDAARDLGLLLDVSHLTDAGFWELVERTERPLIASHSNSRRICPHPRNLTDDQLRALIAMDGRIGLTYVPYFITDRGQAAASDLLPHIEHICSLGGEDQLMLGSDFDGIEQHPAGLRHAGEAGQLRQEVERAYGAAFAEKLLGGNAIRFLRQNLPE</sequence>
<gene>
    <name evidence="1" type="ORF">B8V81_4552</name>
</gene>
<keyword evidence="1" id="KW-0645">Protease</keyword>
<dbReference type="Pfam" id="PF01244">
    <property type="entry name" value="Peptidase_M19"/>
    <property type="match status" value="1"/>
</dbReference>
<dbReference type="RefSeq" id="WP_101809216.1">
    <property type="nucleotide sequence ID" value="NZ_NFEZ01000004.1"/>
</dbReference>
<dbReference type="InterPro" id="IPR008257">
    <property type="entry name" value="Pept_M19"/>
</dbReference>
<dbReference type="PANTHER" id="PTHR10443">
    <property type="entry name" value="MICROSOMAL DIPEPTIDASE"/>
    <property type="match status" value="1"/>
</dbReference>
<evidence type="ECO:0000313" key="1">
    <source>
        <dbReference type="EMBL" id="PLT46121.1"/>
    </source>
</evidence>
<protein>
    <submittedName>
        <fullName evidence="1">Microsomal dipeptidase</fullName>
        <ecNumber evidence="1">3.4.13.19</ecNumber>
    </submittedName>
</protein>
<dbReference type="SUPFAM" id="SSF51556">
    <property type="entry name" value="Metallo-dependent hydrolases"/>
    <property type="match status" value="1"/>
</dbReference>
<name>A0A2N5N6Y9_9BACL</name>
<dbReference type="Gene3D" id="3.20.20.140">
    <property type="entry name" value="Metal-dependent hydrolases"/>
    <property type="match status" value="1"/>
</dbReference>